<dbReference type="AlphaFoldDB" id="A0A1M4N3J9"/>
<name>A0A1M4N3J9_9RHOB</name>
<reference evidence="2" key="1">
    <citation type="submission" date="2016-09" db="EMBL/GenBank/DDBJ databases">
        <authorList>
            <person name="Wibberg D."/>
        </authorList>
    </citation>
    <scope>NUCLEOTIDE SEQUENCE [LARGE SCALE GENOMIC DNA]</scope>
</reference>
<organism evidence="1 2">
    <name type="scientific">Donghicola eburneus</name>
    <dbReference type="NCBI Taxonomy" id="393278"/>
    <lineage>
        <taxon>Bacteria</taxon>
        <taxon>Pseudomonadati</taxon>
        <taxon>Pseudomonadota</taxon>
        <taxon>Alphaproteobacteria</taxon>
        <taxon>Rhodobacterales</taxon>
        <taxon>Roseobacteraceae</taxon>
        <taxon>Donghicola</taxon>
    </lineage>
</organism>
<protein>
    <submittedName>
        <fullName evidence="1">Uncharacterized protein</fullName>
    </submittedName>
</protein>
<evidence type="ECO:0000313" key="1">
    <source>
        <dbReference type="EMBL" id="SCM69470.1"/>
    </source>
</evidence>
<dbReference type="EMBL" id="FMJB01000064">
    <property type="protein sequence ID" value="SCM69470.1"/>
    <property type="molecule type" value="Genomic_DNA"/>
</dbReference>
<proteinExistence type="predicted"/>
<keyword evidence="2" id="KW-1185">Reference proteome</keyword>
<evidence type="ECO:0000313" key="2">
    <source>
        <dbReference type="Proteomes" id="UP000184085"/>
    </source>
</evidence>
<gene>
    <name evidence="1" type="ORF">KARMA_3709</name>
</gene>
<dbReference type="Proteomes" id="UP000184085">
    <property type="component" value="Unassembled WGS sequence"/>
</dbReference>
<accession>A0A1M4N3J9</accession>
<sequence>MSSAEAILLDMKNALISGNLNELSEMQSDLDSLVGLLSDTDPSELPRIQALAQQTAKLLQSAQLGIREARSLYEDIQHPGSRIVVYRADGQRCDLLIGGRTTIRA</sequence>
<dbReference type="RefSeq" id="WP_072709088.1">
    <property type="nucleotide sequence ID" value="NZ_FMJB01000064.1"/>
</dbReference>